<keyword evidence="3" id="KW-0597">Phosphoprotein</keyword>
<evidence type="ECO:0000256" key="2">
    <source>
        <dbReference type="ARBA" id="ARBA00012438"/>
    </source>
</evidence>
<dbReference type="Gene3D" id="1.10.287.130">
    <property type="match status" value="1"/>
</dbReference>
<dbReference type="InterPro" id="IPR050736">
    <property type="entry name" value="Sensor_HK_Regulatory"/>
</dbReference>
<gene>
    <name evidence="9" type="ORF">FYC77_12080</name>
</gene>
<dbReference type="SMART" id="SM00387">
    <property type="entry name" value="HATPase_c"/>
    <property type="match status" value="1"/>
</dbReference>
<evidence type="ECO:0000256" key="4">
    <source>
        <dbReference type="ARBA" id="ARBA00022679"/>
    </source>
</evidence>
<comment type="caution">
    <text evidence="9">The sequence shown here is derived from an EMBL/GenBank/DDBJ whole genome shotgun (WGS) entry which is preliminary data.</text>
</comment>
<feature type="transmembrane region" description="Helical" evidence="7">
    <location>
        <begin position="93"/>
        <end position="113"/>
    </location>
</feature>
<keyword evidence="5" id="KW-0418">Kinase</keyword>
<dbReference type="CDD" id="cd00075">
    <property type="entry name" value="HATPase"/>
    <property type="match status" value="1"/>
</dbReference>
<dbReference type="InterPro" id="IPR004358">
    <property type="entry name" value="Sig_transdc_His_kin-like_C"/>
</dbReference>
<feature type="transmembrane region" description="Helical" evidence="7">
    <location>
        <begin position="125"/>
        <end position="146"/>
    </location>
</feature>
<sequence>MGIDATSDWVRAITRPGGWCGDRPRSKRRAGILIAGLGVALALTHGYHVVAHEKPLLAMVIGALVPLGVSLLLVYAGYWTITSPYRLSYVQRILRWTFLGSVAMGALLGTIGVHQQLAGQLPEDAVFQLATALAGGGIAGFVLGVYDAHAQRRSDRFETLQRSTNVLVDESTIDGVCDRVTQITADELDLPLSGVWLHDDSSGTLEPVAATPEAQEMIDEQPAFDPGDALAWEAFENGRELLVTDVHNHDGRYNPETVVRSELIFPLGDHGVLIAASDVPGAFDTVDVETARLLAATVETVLDRVGHEQQLCAKRRELEAQNDRLEEFASVVSHDLRNPLNVARGYLEELQERVDDPSLDEIKIAHDRMETLVDELLSLSRAGRTIDQREPVPLTEVAVRSWQLVDTESATLELPEDRLTIAADRSRLCQLLENLFRNAVEHGGDSPAVSVGPLESRDGFYVADDGPGIPPGDREAIFERGYTTRTDGSGLGLLIVARIAEAHDWSIIVTESESGGARFEFDVSRRGS</sequence>
<dbReference type="InterPro" id="IPR003661">
    <property type="entry name" value="HisK_dim/P_dom"/>
</dbReference>
<dbReference type="PROSITE" id="PS50109">
    <property type="entry name" value="HIS_KIN"/>
    <property type="match status" value="1"/>
</dbReference>
<evidence type="ECO:0000256" key="1">
    <source>
        <dbReference type="ARBA" id="ARBA00000085"/>
    </source>
</evidence>
<dbReference type="PANTHER" id="PTHR43711">
    <property type="entry name" value="TWO-COMPONENT HISTIDINE KINASE"/>
    <property type="match status" value="1"/>
</dbReference>
<feature type="transmembrane region" description="Helical" evidence="7">
    <location>
        <begin position="30"/>
        <end position="50"/>
    </location>
</feature>
<evidence type="ECO:0000313" key="9">
    <source>
        <dbReference type="EMBL" id="TYT61757.1"/>
    </source>
</evidence>
<accession>A0A5D5ALN3</accession>
<dbReference type="InterPro" id="IPR003594">
    <property type="entry name" value="HATPase_dom"/>
</dbReference>
<evidence type="ECO:0000256" key="7">
    <source>
        <dbReference type="SAM" id="Phobius"/>
    </source>
</evidence>
<dbReference type="AlphaFoldDB" id="A0A5D5ALN3"/>
<dbReference type="PRINTS" id="PR00344">
    <property type="entry name" value="BCTRLSENSOR"/>
</dbReference>
<dbReference type="CDD" id="cd00082">
    <property type="entry name" value="HisKA"/>
    <property type="match status" value="1"/>
</dbReference>
<dbReference type="Proteomes" id="UP000324104">
    <property type="component" value="Unassembled WGS sequence"/>
</dbReference>
<dbReference type="InterPro" id="IPR029016">
    <property type="entry name" value="GAF-like_dom_sf"/>
</dbReference>
<evidence type="ECO:0000259" key="8">
    <source>
        <dbReference type="PROSITE" id="PS50109"/>
    </source>
</evidence>
<comment type="catalytic activity">
    <reaction evidence="1">
        <text>ATP + protein L-histidine = ADP + protein N-phospho-L-histidine.</text>
        <dbReference type="EC" id="2.7.13.3"/>
    </reaction>
</comment>
<dbReference type="Pfam" id="PF00512">
    <property type="entry name" value="HisKA"/>
    <property type="match status" value="1"/>
</dbReference>
<dbReference type="InterPro" id="IPR031623">
    <property type="entry name" value="HisKA_4TM"/>
</dbReference>
<dbReference type="Gene3D" id="3.30.450.40">
    <property type="match status" value="1"/>
</dbReference>
<dbReference type="InterPro" id="IPR003018">
    <property type="entry name" value="GAF"/>
</dbReference>
<dbReference type="Pfam" id="PF13185">
    <property type="entry name" value="GAF_2"/>
    <property type="match status" value="1"/>
</dbReference>
<dbReference type="SMART" id="SM00388">
    <property type="entry name" value="HisKA"/>
    <property type="match status" value="1"/>
</dbReference>
<protein>
    <recommendedName>
        <fullName evidence="2">histidine kinase</fullName>
        <ecNumber evidence="2">2.7.13.3</ecNumber>
    </recommendedName>
</protein>
<dbReference type="InterPro" id="IPR036890">
    <property type="entry name" value="HATPase_C_sf"/>
</dbReference>
<dbReference type="SUPFAM" id="SSF55874">
    <property type="entry name" value="ATPase domain of HSP90 chaperone/DNA topoisomerase II/histidine kinase"/>
    <property type="match status" value="1"/>
</dbReference>
<dbReference type="SUPFAM" id="SSF55781">
    <property type="entry name" value="GAF domain-like"/>
    <property type="match status" value="1"/>
</dbReference>
<dbReference type="InterPro" id="IPR005467">
    <property type="entry name" value="His_kinase_dom"/>
</dbReference>
<dbReference type="InterPro" id="IPR036097">
    <property type="entry name" value="HisK_dim/P_sf"/>
</dbReference>
<dbReference type="PANTHER" id="PTHR43711:SF1">
    <property type="entry name" value="HISTIDINE KINASE 1"/>
    <property type="match status" value="1"/>
</dbReference>
<feature type="domain" description="Histidine kinase" evidence="8">
    <location>
        <begin position="331"/>
        <end position="527"/>
    </location>
</feature>
<proteinExistence type="predicted"/>
<keyword evidence="10" id="KW-1185">Reference proteome</keyword>
<evidence type="ECO:0000256" key="5">
    <source>
        <dbReference type="ARBA" id="ARBA00022777"/>
    </source>
</evidence>
<keyword evidence="7" id="KW-0472">Membrane</keyword>
<reference evidence="9 10" key="1">
    <citation type="submission" date="2019-08" db="EMBL/GenBank/DDBJ databases">
        <title>Archaea genome.</title>
        <authorList>
            <person name="Kajale S."/>
            <person name="Shouche Y."/>
            <person name="Deshpande N."/>
            <person name="Sharma A."/>
        </authorList>
    </citation>
    <scope>NUCLEOTIDE SEQUENCE [LARGE SCALE GENOMIC DNA]</scope>
    <source>
        <strain evidence="9 10">ESP3B_9</strain>
    </source>
</reference>
<organism evidence="9 10">
    <name type="scientific">Natrialba swarupiae</name>
    <dbReference type="NCBI Taxonomy" id="2448032"/>
    <lineage>
        <taxon>Archaea</taxon>
        <taxon>Methanobacteriati</taxon>
        <taxon>Methanobacteriota</taxon>
        <taxon>Stenosarchaea group</taxon>
        <taxon>Halobacteria</taxon>
        <taxon>Halobacteriales</taxon>
        <taxon>Natrialbaceae</taxon>
        <taxon>Natrialba</taxon>
    </lineage>
</organism>
<keyword evidence="6" id="KW-0902">Two-component regulatory system</keyword>
<evidence type="ECO:0000256" key="3">
    <source>
        <dbReference type="ARBA" id="ARBA00022553"/>
    </source>
</evidence>
<evidence type="ECO:0000256" key="6">
    <source>
        <dbReference type="ARBA" id="ARBA00023012"/>
    </source>
</evidence>
<dbReference type="SUPFAM" id="SSF47384">
    <property type="entry name" value="Homodimeric domain of signal transducing histidine kinase"/>
    <property type="match status" value="1"/>
</dbReference>
<dbReference type="SMART" id="SM00065">
    <property type="entry name" value="GAF"/>
    <property type="match status" value="1"/>
</dbReference>
<dbReference type="Pfam" id="PF16926">
    <property type="entry name" value="HisKA_4TM"/>
    <property type="match status" value="1"/>
</dbReference>
<name>A0A5D5ALN3_9EURY</name>
<evidence type="ECO:0000313" key="10">
    <source>
        <dbReference type="Proteomes" id="UP000324104"/>
    </source>
</evidence>
<keyword evidence="4" id="KW-0808">Transferase</keyword>
<keyword evidence="7" id="KW-0812">Transmembrane</keyword>
<feature type="transmembrane region" description="Helical" evidence="7">
    <location>
        <begin position="56"/>
        <end position="81"/>
    </location>
</feature>
<dbReference type="Gene3D" id="3.30.565.10">
    <property type="entry name" value="Histidine kinase-like ATPase, C-terminal domain"/>
    <property type="match status" value="1"/>
</dbReference>
<dbReference type="EMBL" id="VTAW01000014">
    <property type="protein sequence ID" value="TYT61757.1"/>
    <property type="molecule type" value="Genomic_DNA"/>
</dbReference>
<dbReference type="EC" id="2.7.13.3" evidence="2"/>
<dbReference type="GO" id="GO:0000155">
    <property type="term" value="F:phosphorelay sensor kinase activity"/>
    <property type="evidence" value="ECO:0007669"/>
    <property type="project" value="InterPro"/>
</dbReference>
<keyword evidence="7" id="KW-1133">Transmembrane helix</keyword>
<dbReference type="RefSeq" id="WP_149081744.1">
    <property type="nucleotide sequence ID" value="NZ_VTAW01000014.1"/>
</dbReference>
<dbReference type="Pfam" id="PF02518">
    <property type="entry name" value="HATPase_c"/>
    <property type="match status" value="1"/>
</dbReference>